<dbReference type="Pfam" id="PF00899">
    <property type="entry name" value="ThiF"/>
    <property type="match status" value="1"/>
</dbReference>
<dbReference type="InterPro" id="IPR045886">
    <property type="entry name" value="ThiF/MoeB/HesA"/>
</dbReference>
<dbReference type="EMBL" id="CP019062">
    <property type="protein sequence ID" value="AVF33835.1"/>
    <property type="molecule type" value="Genomic_DNA"/>
</dbReference>
<dbReference type="GO" id="GO:0061605">
    <property type="term" value="F:molybdopterin-synthase adenylyltransferase activity"/>
    <property type="evidence" value="ECO:0007669"/>
    <property type="project" value="UniProtKB-EC"/>
</dbReference>
<evidence type="ECO:0000256" key="5">
    <source>
        <dbReference type="ARBA" id="ARBA00022840"/>
    </source>
</evidence>
<dbReference type="InterPro" id="IPR035985">
    <property type="entry name" value="Ubiquitin-activating_enz"/>
</dbReference>
<evidence type="ECO:0000256" key="7">
    <source>
        <dbReference type="ARBA" id="ARBA00055169"/>
    </source>
</evidence>
<dbReference type="GO" id="GO:0006777">
    <property type="term" value="P:Mo-molybdopterin cofactor biosynthetic process"/>
    <property type="evidence" value="ECO:0007669"/>
    <property type="project" value="InterPro"/>
</dbReference>
<gene>
    <name evidence="15" type="ORF">BV494_02310</name>
</gene>
<evidence type="ECO:0000256" key="8">
    <source>
        <dbReference type="ARBA" id="ARBA00063809"/>
    </source>
</evidence>
<dbReference type="InterPro" id="IPR012730">
    <property type="entry name" value="Mopterin_Synthase_Sase_MoeB"/>
</dbReference>
<evidence type="ECO:0000256" key="1">
    <source>
        <dbReference type="ARBA" id="ARBA00005046"/>
    </source>
</evidence>
<dbReference type="AlphaFoldDB" id="A0A2L1ULM9"/>
<comment type="subunit">
    <text evidence="8">Homodimer. Forms a stable heterotetrameric complex of 2 MoeB and 2 MoaD during adenylation of MoaD.</text>
</comment>
<proteinExistence type="inferred from homology"/>
<evidence type="ECO:0000256" key="6">
    <source>
        <dbReference type="ARBA" id="ARBA00052218"/>
    </source>
</evidence>
<dbReference type="GO" id="GO:0005524">
    <property type="term" value="F:ATP binding"/>
    <property type="evidence" value="ECO:0007669"/>
    <property type="project" value="UniProtKB-KW"/>
</dbReference>
<evidence type="ECO:0000256" key="2">
    <source>
        <dbReference type="ARBA" id="ARBA00009919"/>
    </source>
</evidence>
<dbReference type="PANTHER" id="PTHR10953:SF194">
    <property type="entry name" value="MOLYBDOPTERIN-SYNTHASE ADENYLYLTRANSFERASE"/>
    <property type="match status" value="1"/>
</dbReference>
<dbReference type="SUPFAM" id="SSF69572">
    <property type="entry name" value="Activating enzymes of the ubiquitin-like proteins"/>
    <property type="match status" value="1"/>
</dbReference>
<dbReference type="OrthoDB" id="9804286at2"/>
<evidence type="ECO:0000256" key="4">
    <source>
        <dbReference type="ARBA" id="ARBA00022741"/>
    </source>
</evidence>
<name>A0A2L1ULM9_9GAMM</name>
<comment type="pathway">
    <text evidence="1">Cofactor biosynthesis; molybdopterin biosynthesis.</text>
</comment>
<evidence type="ECO:0000256" key="11">
    <source>
        <dbReference type="ARBA" id="ARBA00075110"/>
    </source>
</evidence>
<dbReference type="Proteomes" id="UP000239197">
    <property type="component" value="Chromosome"/>
</dbReference>
<dbReference type="GO" id="GO:0008146">
    <property type="term" value="F:sulfotransferase activity"/>
    <property type="evidence" value="ECO:0007669"/>
    <property type="project" value="TreeGrafter"/>
</dbReference>
<dbReference type="RefSeq" id="WP_104921395.1">
    <property type="nucleotide sequence ID" value="NZ_CP019062.1"/>
</dbReference>
<evidence type="ECO:0000313" key="16">
    <source>
        <dbReference type="Proteomes" id="UP000239197"/>
    </source>
</evidence>
<evidence type="ECO:0000256" key="13">
    <source>
        <dbReference type="ARBA" id="ARBA00078531"/>
    </source>
</evidence>
<comment type="function">
    <text evidence="7">Catalyzes the adenylation by ATP of the carboxyl group of the C-terminal glycine of sulfur carrier protein MoaD.</text>
</comment>
<sequence>MATLPELTDAETLRYNRQIVLKGFDFDAQEKLKASHALIVGLGGLGCAAAQYLAAAGTGTLTLLDFDTVSLSNLQRQTLHTDARIGMSKVGSAALALAAINPHIQLNQVDAQADDDMLREMIAACDIVVDCTDNVTTRNQLNQQCFAQNKPLVSGAAIRMEGQLSVFTYQPDEPCYRCLSRLFGENALTCVEAGVMSPLVGIIGSLQAMETIKLLTHFGETPRGKLLMYDAMTLQFRQMNLMKDPGCEVCGDC</sequence>
<organism evidence="15 16">
    <name type="scientific">Rahnella sikkimica</name>
    <dbReference type="NCBI Taxonomy" id="1805933"/>
    <lineage>
        <taxon>Bacteria</taxon>
        <taxon>Pseudomonadati</taxon>
        <taxon>Pseudomonadota</taxon>
        <taxon>Gammaproteobacteria</taxon>
        <taxon>Enterobacterales</taxon>
        <taxon>Yersiniaceae</taxon>
        <taxon>Rahnella</taxon>
    </lineage>
</organism>
<dbReference type="PANTHER" id="PTHR10953">
    <property type="entry name" value="UBIQUITIN-ACTIVATING ENZYME E1"/>
    <property type="match status" value="1"/>
</dbReference>
<keyword evidence="5" id="KW-0067">ATP-binding</keyword>
<comment type="similarity">
    <text evidence="2">Belongs to the HesA/MoeB/ThiF family.</text>
</comment>
<dbReference type="NCBIfam" id="TIGR02355">
    <property type="entry name" value="moeB"/>
    <property type="match status" value="1"/>
</dbReference>
<keyword evidence="15" id="KW-0548">Nucleotidyltransferase</keyword>
<comment type="catalytic activity">
    <reaction evidence="6">
        <text>[molybdopterin-synthase sulfur-carrier protein]-C-terminal Gly-Gly + ATP + H(+) = [molybdopterin-synthase sulfur-carrier protein]-C-terminal Gly-Gly-AMP + diphosphate</text>
        <dbReference type="Rhea" id="RHEA:43616"/>
        <dbReference type="Rhea" id="RHEA-COMP:12159"/>
        <dbReference type="Rhea" id="RHEA-COMP:12202"/>
        <dbReference type="ChEBI" id="CHEBI:15378"/>
        <dbReference type="ChEBI" id="CHEBI:30616"/>
        <dbReference type="ChEBI" id="CHEBI:33019"/>
        <dbReference type="ChEBI" id="CHEBI:90618"/>
        <dbReference type="ChEBI" id="CHEBI:90778"/>
        <dbReference type="EC" id="2.7.7.80"/>
    </reaction>
</comment>
<reference evidence="16" key="1">
    <citation type="submission" date="2017-01" db="EMBL/GenBank/DDBJ databases">
        <title>Genome sequence of Rouxiella sp. ERMR1:05.</title>
        <authorList>
            <person name="Kumar R."/>
            <person name="Singh D."/>
            <person name="Kumar S."/>
        </authorList>
    </citation>
    <scope>NUCLEOTIDE SEQUENCE [LARGE SCALE GENOMIC DNA]</scope>
    <source>
        <strain evidence="16">ERMR1:05</strain>
    </source>
</reference>
<dbReference type="Gene3D" id="3.40.50.720">
    <property type="entry name" value="NAD(P)-binding Rossmann-like Domain"/>
    <property type="match status" value="1"/>
</dbReference>
<evidence type="ECO:0000256" key="9">
    <source>
        <dbReference type="ARBA" id="ARBA00066884"/>
    </source>
</evidence>
<keyword evidence="4" id="KW-0547">Nucleotide-binding</keyword>
<evidence type="ECO:0000313" key="15">
    <source>
        <dbReference type="EMBL" id="AVF33835.1"/>
    </source>
</evidence>
<dbReference type="FunFam" id="3.40.50.720:FF:000033">
    <property type="entry name" value="Adenylyltransferase and sulfurtransferase MOCS3"/>
    <property type="match status" value="1"/>
</dbReference>
<feature type="domain" description="THIF-type NAD/FAD binding fold" evidence="14">
    <location>
        <begin position="15"/>
        <end position="249"/>
    </location>
</feature>
<dbReference type="GO" id="GO:0004792">
    <property type="term" value="F:thiosulfate-cyanide sulfurtransferase activity"/>
    <property type="evidence" value="ECO:0007669"/>
    <property type="project" value="TreeGrafter"/>
</dbReference>
<evidence type="ECO:0000256" key="10">
    <source>
        <dbReference type="ARBA" id="ARBA00073635"/>
    </source>
</evidence>
<dbReference type="InterPro" id="IPR000594">
    <property type="entry name" value="ThiF_NAD_FAD-bd"/>
</dbReference>
<dbReference type="EC" id="2.7.7.80" evidence="9"/>
<keyword evidence="3" id="KW-0808">Transferase</keyword>
<dbReference type="CDD" id="cd00757">
    <property type="entry name" value="ThiF_MoeB_HesA_family"/>
    <property type="match status" value="1"/>
</dbReference>
<accession>A0A2L1ULM9</accession>
<evidence type="ECO:0000259" key="14">
    <source>
        <dbReference type="Pfam" id="PF00899"/>
    </source>
</evidence>
<dbReference type="GO" id="GO:0005829">
    <property type="term" value="C:cytosol"/>
    <property type="evidence" value="ECO:0007669"/>
    <property type="project" value="TreeGrafter"/>
</dbReference>
<dbReference type="KEGG" id="rox:BV494_02310"/>
<evidence type="ECO:0000256" key="12">
    <source>
        <dbReference type="ARBA" id="ARBA00075328"/>
    </source>
</evidence>
<protein>
    <recommendedName>
        <fullName evidence="10">Molybdopterin-synthase adenylyltransferase</fullName>
        <ecNumber evidence="9">2.7.7.80</ecNumber>
    </recommendedName>
    <alternativeName>
        <fullName evidence="13">MoaD protein adenylase</fullName>
    </alternativeName>
    <alternativeName>
        <fullName evidence="11">Molybdopterin-converting factor subunit 1 adenylase</fullName>
    </alternativeName>
    <alternativeName>
        <fullName evidence="12">Sulfur carrier protein MoaD adenylyltransferase</fullName>
    </alternativeName>
</protein>
<dbReference type="GO" id="GO:0008641">
    <property type="term" value="F:ubiquitin-like modifier activating enzyme activity"/>
    <property type="evidence" value="ECO:0007669"/>
    <property type="project" value="InterPro"/>
</dbReference>
<evidence type="ECO:0000256" key="3">
    <source>
        <dbReference type="ARBA" id="ARBA00022679"/>
    </source>
</evidence>
<dbReference type="NCBIfam" id="NF004281">
    <property type="entry name" value="PRK05690.1"/>
    <property type="match status" value="1"/>
</dbReference>
<keyword evidence="16" id="KW-1185">Reference proteome</keyword>